<evidence type="ECO:0000256" key="1">
    <source>
        <dbReference type="SAM" id="MobiDB-lite"/>
    </source>
</evidence>
<feature type="region of interest" description="Disordered" evidence="1">
    <location>
        <begin position="157"/>
        <end position="192"/>
    </location>
</feature>
<dbReference type="EMBL" id="KZ678128">
    <property type="protein sequence ID" value="PSN75572.1"/>
    <property type="molecule type" value="Genomic_DNA"/>
</dbReference>
<dbReference type="Proteomes" id="UP000240883">
    <property type="component" value="Unassembled WGS sequence"/>
</dbReference>
<feature type="compositionally biased region" description="Low complexity" evidence="1">
    <location>
        <begin position="21"/>
        <end position="31"/>
    </location>
</feature>
<reference evidence="2 3" key="1">
    <citation type="journal article" date="2018" name="Front. Microbiol.">
        <title>Genome-Wide Analysis of Corynespora cassiicola Leaf Fall Disease Putative Effectors.</title>
        <authorList>
            <person name="Lopez D."/>
            <person name="Ribeiro S."/>
            <person name="Label P."/>
            <person name="Fumanal B."/>
            <person name="Venisse J.S."/>
            <person name="Kohler A."/>
            <person name="de Oliveira R.R."/>
            <person name="Labutti K."/>
            <person name="Lipzen A."/>
            <person name="Lail K."/>
            <person name="Bauer D."/>
            <person name="Ohm R.A."/>
            <person name="Barry K.W."/>
            <person name="Spatafora J."/>
            <person name="Grigoriev I.V."/>
            <person name="Martin F.M."/>
            <person name="Pujade-Renaud V."/>
        </authorList>
    </citation>
    <scope>NUCLEOTIDE SEQUENCE [LARGE SCALE GENOMIC DNA]</scope>
    <source>
        <strain evidence="2 3">Philippines</strain>
    </source>
</reference>
<dbReference type="AlphaFoldDB" id="A0A2T2PD40"/>
<feature type="compositionally biased region" description="Acidic residues" evidence="1">
    <location>
        <begin position="69"/>
        <end position="81"/>
    </location>
</feature>
<feature type="compositionally biased region" description="Basic and acidic residues" evidence="1">
    <location>
        <begin position="1"/>
        <end position="14"/>
    </location>
</feature>
<organism evidence="2 3">
    <name type="scientific">Corynespora cassiicola Philippines</name>
    <dbReference type="NCBI Taxonomy" id="1448308"/>
    <lineage>
        <taxon>Eukaryota</taxon>
        <taxon>Fungi</taxon>
        <taxon>Dikarya</taxon>
        <taxon>Ascomycota</taxon>
        <taxon>Pezizomycotina</taxon>
        <taxon>Dothideomycetes</taxon>
        <taxon>Pleosporomycetidae</taxon>
        <taxon>Pleosporales</taxon>
        <taxon>Corynesporascaceae</taxon>
        <taxon>Corynespora</taxon>
    </lineage>
</organism>
<dbReference type="OrthoDB" id="77607at2759"/>
<feature type="region of interest" description="Disordered" evidence="1">
    <location>
        <begin position="1"/>
        <end position="139"/>
    </location>
</feature>
<feature type="compositionally biased region" description="Basic and acidic residues" evidence="1">
    <location>
        <begin position="38"/>
        <end position="51"/>
    </location>
</feature>
<evidence type="ECO:0000313" key="3">
    <source>
        <dbReference type="Proteomes" id="UP000240883"/>
    </source>
</evidence>
<feature type="compositionally biased region" description="Basic and acidic residues" evidence="1">
    <location>
        <begin position="161"/>
        <end position="174"/>
    </location>
</feature>
<keyword evidence="3" id="KW-1185">Reference proteome</keyword>
<sequence length="249" mass="27388">MADVRSMLRKERQARQPAKPPKTSAAPATEPASRKRKAADDGTEERKRTRTEVAAGVPAGFFDGKDADAGADVEADDDDAPTAEAPEQQPGSPQPPPSAAELESPPQNETKEEDLDAFLAEMEQEAPAKQPSTGKPNLSAYSAGAVIQSAPMTVAEIAAQARDEQSAQRARRDEEMEGEKEDAARQLEDEFEEMDGLEARVKKLREQREALRLKHAQAEPEDIVLATPQPEEEDESESDDEDWDDWRFH</sequence>
<feature type="compositionally biased region" description="Polar residues" evidence="1">
    <location>
        <begin position="130"/>
        <end position="139"/>
    </location>
</feature>
<proteinExistence type="predicted"/>
<name>A0A2T2PD40_CORCC</name>
<gene>
    <name evidence="2" type="ORF">BS50DRAFT_478181</name>
</gene>
<feature type="region of interest" description="Disordered" evidence="1">
    <location>
        <begin position="212"/>
        <end position="249"/>
    </location>
</feature>
<accession>A0A2T2PD40</accession>
<feature type="compositionally biased region" description="Acidic residues" evidence="1">
    <location>
        <begin position="230"/>
        <end position="249"/>
    </location>
</feature>
<protein>
    <submittedName>
        <fullName evidence="2">Uncharacterized protein</fullName>
    </submittedName>
</protein>
<dbReference type="STRING" id="1448308.A0A2T2PD40"/>
<feature type="compositionally biased region" description="Low complexity" evidence="1">
    <location>
        <begin position="82"/>
        <end position="91"/>
    </location>
</feature>
<evidence type="ECO:0000313" key="2">
    <source>
        <dbReference type="EMBL" id="PSN75572.1"/>
    </source>
</evidence>